<dbReference type="PANTHER" id="PTHR22763">
    <property type="entry name" value="RING ZINC FINGER PROTEIN"/>
    <property type="match status" value="1"/>
</dbReference>
<dbReference type="AlphaFoldDB" id="A0AA38M9X1"/>
<dbReference type="SUPFAM" id="SSF57850">
    <property type="entry name" value="RING/U-box"/>
    <property type="match status" value="1"/>
</dbReference>
<evidence type="ECO:0000313" key="7">
    <source>
        <dbReference type="EMBL" id="KAJ3648923.1"/>
    </source>
</evidence>
<dbReference type="EMBL" id="JALNTZ010000006">
    <property type="protein sequence ID" value="KAJ3648923.1"/>
    <property type="molecule type" value="Genomic_DNA"/>
</dbReference>
<dbReference type="InterPro" id="IPR013083">
    <property type="entry name" value="Znf_RING/FYVE/PHD"/>
</dbReference>
<comment type="caution">
    <text evidence="7">The sequence shown here is derived from an EMBL/GenBank/DDBJ whole genome shotgun (WGS) entry which is preliminary data.</text>
</comment>
<evidence type="ECO:0000259" key="6">
    <source>
        <dbReference type="PROSITE" id="PS50089"/>
    </source>
</evidence>
<organism evidence="7 8">
    <name type="scientific">Zophobas morio</name>
    <dbReference type="NCBI Taxonomy" id="2755281"/>
    <lineage>
        <taxon>Eukaryota</taxon>
        <taxon>Metazoa</taxon>
        <taxon>Ecdysozoa</taxon>
        <taxon>Arthropoda</taxon>
        <taxon>Hexapoda</taxon>
        <taxon>Insecta</taxon>
        <taxon>Pterygota</taxon>
        <taxon>Neoptera</taxon>
        <taxon>Endopterygota</taxon>
        <taxon>Coleoptera</taxon>
        <taxon>Polyphaga</taxon>
        <taxon>Cucujiformia</taxon>
        <taxon>Tenebrionidae</taxon>
        <taxon>Zophobas</taxon>
    </lineage>
</organism>
<keyword evidence="5" id="KW-1133">Transmembrane helix</keyword>
<evidence type="ECO:0000256" key="5">
    <source>
        <dbReference type="SAM" id="Phobius"/>
    </source>
</evidence>
<dbReference type="Proteomes" id="UP001168821">
    <property type="component" value="Unassembled WGS sequence"/>
</dbReference>
<evidence type="ECO:0000313" key="8">
    <source>
        <dbReference type="Proteomes" id="UP001168821"/>
    </source>
</evidence>
<evidence type="ECO:0000256" key="3">
    <source>
        <dbReference type="ARBA" id="ARBA00022833"/>
    </source>
</evidence>
<dbReference type="GO" id="GO:0012505">
    <property type="term" value="C:endomembrane system"/>
    <property type="evidence" value="ECO:0007669"/>
    <property type="project" value="TreeGrafter"/>
</dbReference>
<keyword evidence="8" id="KW-1185">Reference proteome</keyword>
<keyword evidence="5" id="KW-0812">Transmembrane</keyword>
<dbReference type="GO" id="GO:0061630">
    <property type="term" value="F:ubiquitin protein ligase activity"/>
    <property type="evidence" value="ECO:0007669"/>
    <property type="project" value="TreeGrafter"/>
</dbReference>
<protein>
    <recommendedName>
        <fullName evidence="6">RING-type domain-containing protein</fullName>
    </recommendedName>
</protein>
<feature type="transmembrane region" description="Helical" evidence="5">
    <location>
        <begin position="48"/>
        <end position="68"/>
    </location>
</feature>
<feature type="domain" description="RING-type" evidence="6">
    <location>
        <begin position="268"/>
        <end position="306"/>
    </location>
</feature>
<evidence type="ECO:0000256" key="2">
    <source>
        <dbReference type="ARBA" id="ARBA00022771"/>
    </source>
</evidence>
<dbReference type="InterPro" id="IPR050731">
    <property type="entry name" value="HRD1_E3_ubiq-ligases"/>
</dbReference>
<dbReference type="InterPro" id="IPR001841">
    <property type="entry name" value="Znf_RING"/>
</dbReference>
<dbReference type="PROSITE" id="PS50089">
    <property type="entry name" value="ZF_RING_2"/>
    <property type="match status" value="1"/>
</dbReference>
<keyword evidence="3" id="KW-0862">Zinc</keyword>
<proteinExistence type="predicted"/>
<dbReference type="GO" id="GO:0008270">
    <property type="term" value="F:zinc ion binding"/>
    <property type="evidence" value="ECO:0007669"/>
    <property type="project" value="UniProtKB-KW"/>
</dbReference>
<keyword evidence="1" id="KW-0479">Metal-binding</keyword>
<gene>
    <name evidence="7" type="ORF">Zmor_020691</name>
</gene>
<dbReference type="SMART" id="SM00184">
    <property type="entry name" value="RING"/>
    <property type="match status" value="1"/>
</dbReference>
<reference evidence="7" key="1">
    <citation type="journal article" date="2023" name="G3 (Bethesda)">
        <title>Whole genome assemblies of Zophobas morio and Tenebrio molitor.</title>
        <authorList>
            <person name="Kaur S."/>
            <person name="Stinson S.A."/>
            <person name="diCenzo G.C."/>
        </authorList>
    </citation>
    <scope>NUCLEOTIDE SEQUENCE</scope>
    <source>
        <strain evidence="7">QUZm001</strain>
    </source>
</reference>
<evidence type="ECO:0000256" key="4">
    <source>
        <dbReference type="PROSITE-ProRule" id="PRU00175"/>
    </source>
</evidence>
<name>A0AA38M9X1_9CUCU</name>
<evidence type="ECO:0000256" key="1">
    <source>
        <dbReference type="ARBA" id="ARBA00022723"/>
    </source>
</evidence>
<sequence>MASTDNNDENDDQHFILRCFQFISYPFVVVINRLVSDIHFMEQFYIKLYNIYAFVSQMFFFLSCTLAFNEYNASKKEEEFILTGLKTLLFYSVFTYFASKTRDILSPTHPSLFHNWNLTEGLCRIVIEWAKAIIVVICLREQGIYFKPSVPYAIFTFSYYLCTEKIFTEICLKLCQYLDFDIFDDLEHLYVPLVLNMYTMALSLIINLYLLIIAEFMTFTFVSCYFTIYIRLKDSYYNYWTVVKLARKTFENFRTASQKELEEFDDVCAVCLNKMSKAKITPCNHFFHPNCLKECLKSSLLCPICKVSF</sequence>
<feature type="transmembrane region" description="Helical" evidence="5">
    <location>
        <begin position="15"/>
        <end position="36"/>
    </location>
</feature>
<keyword evidence="5" id="KW-0472">Membrane</keyword>
<dbReference type="Pfam" id="PF13639">
    <property type="entry name" value="zf-RING_2"/>
    <property type="match status" value="1"/>
</dbReference>
<feature type="transmembrane region" description="Helical" evidence="5">
    <location>
        <begin position="206"/>
        <end position="230"/>
    </location>
</feature>
<dbReference type="Gene3D" id="3.30.40.10">
    <property type="entry name" value="Zinc/RING finger domain, C3HC4 (zinc finger)"/>
    <property type="match status" value="1"/>
</dbReference>
<feature type="transmembrane region" description="Helical" evidence="5">
    <location>
        <begin position="80"/>
        <end position="98"/>
    </location>
</feature>
<accession>A0AA38M9X1</accession>
<keyword evidence="2 4" id="KW-0863">Zinc-finger</keyword>
<dbReference type="GO" id="GO:0043161">
    <property type="term" value="P:proteasome-mediated ubiquitin-dependent protein catabolic process"/>
    <property type="evidence" value="ECO:0007669"/>
    <property type="project" value="TreeGrafter"/>
</dbReference>